<proteinExistence type="predicted"/>
<dbReference type="GeneID" id="20084047"/>
<reference evidence="1" key="1">
    <citation type="submission" date="2013-12" db="EMBL/GenBank/DDBJ databases">
        <title>The Genome Sequence of Aphanomyces invadans NJM9701.</title>
        <authorList>
            <consortium name="The Broad Institute Genomics Platform"/>
            <person name="Russ C."/>
            <person name="Tyler B."/>
            <person name="van West P."/>
            <person name="Dieguez-Uribeondo J."/>
            <person name="Young S.K."/>
            <person name="Zeng Q."/>
            <person name="Gargeya S."/>
            <person name="Fitzgerald M."/>
            <person name="Abouelleil A."/>
            <person name="Alvarado L."/>
            <person name="Chapman S.B."/>
            <person name="Gainer-Dewar J."/>
            <person name="Goldberg J."/>
            <person name="Griggs A."/>
            <person name="Gujja S."/>
            <person name="Hansen M."/>
            <person name="Howarth C."/>
            <person name="Imamovic A."/>
            <person name="Ireland A."/>
            <person name="Larimer J."/>
            <person name="McCowan C."/>
            <person name="Murphy C."/>
            <person name="Pearson M."/>
            <person name="Poon T.W."/>
            <person name="Priest M."/>
            <person name="Roberts A."/>
            <person name="Saif S."/>
            <person name="Shea T."/>
            <person name="Sykes S."/>
            <person name="Wortman J."/>
            <person name="Nusbaum C."/>
            <person name="Birren B."/>
        </authorList>
    </citation>
    <scope>NUCLEOTIDE SEQUENCE [LARGE SCALE GENOMIC DNA]</scope>
    <source>
        <strain evidence="1">NJM9701</strain>
    </source>
</reference>
<dbReference type="RefSeq" id="XP_008870484.1">
    <property type="nucleotide sequence ID" value="XM_008872262.1"/>
</dbReference>
<organism evidence="1">
    <name type="scientific">Aphanomyces invadans</name>
    <dbReference type="NCBI Taxonomy" id="157072"/>
    <lineage>
        <taxon>Eukaryota</taxon>
        <taxon>Sar</taxon>
        <taxon>Stramenopiles</taxon>
        <taxon>Oomycota</taxon>
        <taxon>Saprolegniomycetes</taxon>
        <taxon>Saprolegniales</taxon>
        <taxon>Verrucalvaceae</taxon>
        <taxon>Aphanomyces</taxon>
    </lineage>
</organism>
<dbReference type="VEuPathDB" id="FungiDB:H310_06997"/>
<dbReference type="EMBL" id="KI913964">
    <property type="protein sequence ID" value="ETW00349.1"/>
    <property type="molecule type" value="Genomic_DNA"/>
</dbReference>
<dbReference type="AlphaFoldDB" id="A0A024U279"/>
<dbReference type="OrthoDB" id="206118at2759"/>
<sequence>MLPNPFVPFTSEKTGNYLLAMVSDLEPPIGCANVDHIAWRWNQMFQVKQIRRNPLLLPKTLDDMAVDGKPHTNEQAVTVHFYLIRLPTFSCCRDFCERSRLHALKQCDEYTRAIETSTVLIEASIGARTKNISRLNLVCHDSKDAIAQMASQQKTSILEKETKWNDEKLRALTKMRNRSFAASRQKTELKATEQPPVVKTSQSVKKAISRGKANQEVPCCGIDGVQTNPLDPLLELHSMALEDRDVHTSSHEHLPPGPILKSRAQIRFFEQLLVPTCIVHVKLGELECKVAILSKKAHGYTPAGLLFLVVGYDTPSILSLRLSDGEYDAWGYGRSKFGYEHFCRWLCVIYVKRKRRFGLVWCGSSCPRPLRARSEDDSIICIHKEGLRLPRVNEHAVISIYLRRTASTLAAIVANVTNNSVTEYATALDWSVAENLHILTSSDGIDIQFKHIPVTPNAAKINLDDLIACPVLYAGSISWNDATTFHTTIYESGHAYVVQMAALDEVPRHEVVHKHDINPLEISLAPRDFAALFANARAYDPARQCGMNLSWIRQAICTHARLFCVARFGLGRNGQYFLVAMYIAQDKIAFRGGLLFRAVQIGDKVLHGTAAVALSDVLRSTNRLSSALGMSTWHDKYDENEASTTSEPEHVGVAMHCNACLERIRNVLANGVPANPCSHNALLVNVCFSVYCVPDDVANLKANLQQHTPNAIAIEKANFGLTVASAQEYIEQTSRHGLIVFVVPTQLEHWSENDDVVDRDLIRLAHDVEQQQREVATGDAIHDPDFEHYLIAEALVMEATMLCYKSSAASLSLKKPSSITGASSWKFACQLMANPEAFHSNFQSPVKWMNMSDDLATILLQFHDHPEWNLNEHMKHPFKALYRWLDSGMTLLQTIRRRKGLLRNHRCDEWTVFTT</sequence>
<name>A0A024U279_9STRA</name>
<accession>A0A024U279</accession>
<protein>
    <submittedName>
        <fullName evidence="1">Uncharacterized protein</fullName>
    </submittedName>
</protein>
<gene>
    <name evidence="1" type="ORF">H310_06997</name>
</gene>
<evidence type="ECO:0000313" key="1">
    <source>
        <dbReference type="EMBL" id="ETW00349.1"/>
    </source>
</evidence>